<feature type="domain" description="Glycoside hydrolase family 3 C-terminal" evidence="4">
    <location>
        <begin position="425"/>
        <end position="639"/>
    </location>
</feature>
<keyword evidence="2" id="KW-0732">Signal</keyword>
<dbReference type="PRINTS" id="PR00133">
    <property type="entry name" value="GLHYDRLASE3"/>
</dbReference>
<name>A0A2T4HTS1_9SPHN</name>
<dbReference type="Gene3D" id="2.60.120.430">
    <property type="entry name" value="Galactose-binding lectin"/>
    <property type="match status" value="1"/>
</dbReference>
<dbReference type="InterPro" id="IPR051915">
    <property type="entry name" value="Cellulose_Degrad_GH3"/>
</dbReference>
<dbReference type="InterPro" id="IPR002772">
    <property type="entry name" value="Glyco_hydro_3_C"/>
</dbReference>
<dbReference type="InterPro" id="IPR017853">
    <property type="entry name" value="GH"/>
</dbReference>
<feature type="chain" id="PRO_5015548847" evidence="2">
    <location>
        <begin position="27"/>
        <end position="826"/>
    </location>
</feature>
<dbReference type="Proteomes" id="UP000241206">
    <property type="component" value="Unassembled WGS sequence"/>
</dbReference>
<dbReference type="InterPro" id="IPR001764">
    <property type="entry name" value="Glyco_hydro_3_N"/>
</dbReference>
<dbReference type="Gene3D" id="3.20.20.300">
    <property type="entry name" value="Glycoside hydrolase, family 3, N-terminal domain"/>
    <property type="match status" value="1"/>
</dbReference>
<evidence type="ECO:0000259" key="5">
    <source>
        <dbReference type="Pfam" id="PF18559"/>
    </source>
</evidence>
<comment type="caution">
    <text evidence="6">The sequence shown here is derived from an EMBL/GenBank/DDBJ whole genome shotgun (WGS) entry which is preliminary data.</text>
</comment>
<gene>
    <name evidence="6" type="ORF">CV103_13845</name>
</gene>
<keyword evidence="1 6" id="KW-0378">Hydrolase</keyword>
<dbReference type="SUPFAM" id="SSF52279">
    <property type="entry name" value="Beta-D-glucan exohydrolase, C-terminal domain"/>
    <property type="match status" value="1"/>
</dbReference>
<dbReference type="GO" id="GO:0008422">
    <property type="term" value="F:beta-glucosidase activity"/>
    <property type="evidence" value="ECO:0007669"/>
    <property type="project" value="TreeGrafter"/>
</dbReference>
<dbReference type="PANTHER" id="PTHR30620:SF77">
    <property type="entry name" value="LYSOSOMAL BETA GLUCOSIDASE-LIKE"/>
    <property type="match status" value="1"/>
</dbReference>
<sequence length="826" mass="87635">MVSRLALAAFLSAGAGLSAQGTQAPAAPSEPMPVHPGIWPAARSPIGLDPAIEARIGDIIRQMTLEEKVGQTLQPEIRWITPEEVRDYHIGSIENGGGSFPRGNKHASVGDWVEMIQSYWEASVDPRANHVRIPLMWASDAVHGHNNVLGATLFPHNIGLGAAHDPDLIRRIGAVTAAEVRSTGMDWAFAPTIAVARDDRWGRTYESYSEDPRIVSRYAAAIVEGLEGSGRAFLDRDHVLATAKHFLGDGSTDKGRDQGNSLVSEEELSRVDAAGYVTAIGAGAQTVMASYSSWHGTKMHANKALLTDVLKTRMGFDGLIIGDWNGHSQIPGCTLSDCAIAFNAGVDVFNVPTDWKALYHNMIRQVRSGEIPMARLDDAVRRVLRVKFRAGIMDGAAPRDRPGTLRPIGTAEHRAVAREAVRKSLVMLKNNGSLLPIRPGARILVAGEGADNVAMQTGGWTLSWQGNDNGPAEFPGATSIYQGIRQAAEAAGGTAELAPDGAFARKPDVAIVVFGETPYAEYMGDQTDVALHHGNNESLALLKRLKAAGIPTVAVLLSGRPLYVNPQINQADAFVAAFLPGSEGAGVADVLIAGADGKPRHDFTGRLSFSWPKRPDQTPLNIGDADYDPQFAFGFGLTYAAPAETPRLPEVETSIQYGDRGVYFARGVFWNGYGLTLGAAGAPPVAYAGKPAGAGAVTAGPSPRDPQAVHLGWNGKGEGWVAIAAADPTDISREANGSMLVSLDVKVGKAPSSAVHLMVGDTALPIARLLRPGASHLEIALPCFKGQDFSKVQPLLRLKTGGTLDMDLIDARLVENKTGTVCPAEE</sequence>
<dbReference type="InterPro" id="IPR041443">
    <property type="entry name" value="Exop_C"/>
</dbReference>
<evidence type="ECO:0000259" key="4">
    <source>
        <dbReference type="Pfam" id="PF01915"/>
    </source>
</evidence>
<evidence type="ECO:0000259" key="3">
    <source>
        <dbReference type="Pfam" id="PF00933"/>
    </source>
</evidence>
<reference evidence="6 7" key="1">
    <citation type="submission" date="2017-11" db="EMBL/GenBank/DDBJ databases">
        <title>Sphingomonas oleivorans sp. nov., isolated from oil-contaminated soil.</title>
        <authorList>
            <person name="Wang L."/>
            <person name="Chen L."/>
        </authorList>
    </citation>
    <scope>NUCLEOTIDE SEQUENCE [LARGE SCALE GENOMIC DNA]</scope>
    <source>
        <strain evidence="6 7">K101</strain>
    </source>
</reference>
<dbReference type="PANTHER" id="PTHR30620">
    <property type="entry name" value="PERIPLASMIC BETA-GLUCOSIDASE-RELATED"/>
    <property type="match status" value="1"/>
</dbReference>
<organism evidence="6 7">
    <name type="scientific">Edaphosphingomonas fennica</name>
    <dbReference type="NCBI Taxonomy" id="114404"/>
    <lineage>
        <taxon>Bacteria</taxon>
        <taxon>Pseudomonadati</taxon>
        <taxon>Pseudomonadota</taxon>
        <taxon>Alphaproteobacteria</taxon>
        <taxon>Sphingomonadales</taxon>
        <taxon>Rhizorhabdaceae</taxon>
        <taxon>Edaphosphingomonas</taxon>
    </lineage>
</organism>
<dbReference type="InterPro" id="IPR036962">
    <property type="entry name" value="Glyco_hydro_3_N_sf"/>
</dbReference>
<keyword evidence="7" id="KW-1185">Reference proteome</keyword>
<dbReference type="Gene3D" id="3.40.50.1700">
    <property type="entry name" value="Glycoside hydrolase family 3 C-terminal domain"/>
    <property type="match status" value="1"/>
</dbReference>
<accession>A0A2T4HTS1</accession>
<dbReference type="AlphaFoldDB" id="A0A2T4HTS1"/>
<protein>
    <submittedName>
        <fullName evidence="6">1,4-beta-D-glucan glucohydrolase</fullName>
    </submittedName>
</protein>
<feature type="signal peptide" evidence="2">
    <location>
        <begin position="1"/>
        <end position="26"/>
    </location>
</feature>
<proteinExistence type="predicted"/>
<dbReference type="EMBL" id="PHHF01000057">
    <property type="protein sequence ID" value="PTD19167.1"/>
    <property type="molecule type" value="Genomic_DNA"/>
</dbReference>
<evidence type="ECO:0000313" key="6">
    <source>
        <dbReference type="EMBL" id="PTD19167.1"/>
    </source>
</evidence>
<dbReference type="SUPFAM" id="SSF51445">
    <property type="entry name" value="(Trans)glycosidases"/>
    <property type="match status" value="1"/>
</dbReference>
<dbReference type="Pfam" id="PF18559">
    <property type="entry name" value="Exop_C"/>
    <property type="match status" value="1"/>
</dbReference>
<evidence type="ECO:0000256" key="2">
    <source>
        <dbReference type="SAM" id="SignalP"/>
    </source>
</evidence>
<dbReference type="InterPro" id="IPR036881">
    <property type="entry name" value="Glyco_hydro_3_C_sf"/>
</dbReference>
<evidence type="ECO:0000313" key="7">
    <source>
        <dbReference type="Proteomes" id="UP000241206"/>
    </source>
</evidence>
<feature type="domain" description="ExoP galactose-binding-like" evidence="5">
    <location>
        <begin position="708"/>
        <end position="813"/>
    </location>
</feature>
<feature type="domain" description="Glycoside hydrolase family 3 N-terminal" evidence="3">
    <location>
        <begin position="64"/>
        <end position="386"/>
    </location>
</feature>
<dbReference type="Pfam" id="PF00933">
    <property type="entry name" value="Glyco_hydro_3"/>
    <property type="match status" value="1"/>
</dbReference>
<dbReference type="GO" id="GO:0009251">
    <property type="term" value="P:glucan catabolic process"/>
    <property type="evidence" value="ECO:0007669"/>
    <property type="project" value="TreeGrafter"/>
</dbReference>
<dbReference type="Pfam" id="PF01915">
    <property type="entry name" value="Glyco_hydro_3_C"/>
    <property type="match status" value="1"/>
</dbReference>
<evidence type="ECO:0000256" key="1">
    <source>
        <dbReference type="ARBA" id="ARBA00022801"/>
    </source>
</evidence>